<dbReference type="GO" id="GO:0009306">
    <property type="term" value="P:protein secretion"/>
    <property type="evidence" value="ECO:0007669"/>
    <property type="project" value="InterPro"/>
</dbReference>
<organism evidence="7 8">
    <name type="scientific">Thermophagus xiamenensis</name>
    <dbReference type="NCBI Taxonomy" id="385682"/>
    <lineage>
        <taxon>Bacteria</taxon>
        <taxon>Pseudomonadati</taxon>
        <taxon>Bacteroidota</taxon>
        <taxon>Bacteroidia</taxon>
        <taxon>Marinilabiliales</taxon>
        <taxon>Marinilabiliaceae</taxon>
        <taxon>Thermophagus</taxon>
    </lineage>
</organism>
<keyword evidence="8" id="KW-1185">Reference proteome</keyword>
<proteinExistence type="predicted"/>
<dbReference type="STRING" id="385682.SAMN05444380_10876"/>
<dbReference type="Proteomes" id="UP000181976">
    <property type="component" value="Unassembled WGS sequence"/>
</dbReference>
<feature type="transmembrane region" description="Helical" evidence="5">
    <location>
        <begin position="7"/>
        <end position="25"/>
    </location>
</feature>
<evidence type="ECO:0000313" key="8">
    <source>
        <dbReference type="Proteomes" id="UP000181976"/>
    </source>
</evidence>
<dbReference type="OrthoDB" id="1109098at2"/>
<comment type="subcellular location">
    <subcellularLocation>
        <location evidence="1">Membrane</location>
        <topology evidence="1">Single-pass membrane protein</topology>
    </subcellularLocation>
</comment>
<dbReference type="Pfam" id="PF04357">
    <property type="entry name" value="TamB"/>
    <property type="match status" value="1"/>
</dbReference>
<dbReference type="eggNOG" id="COG2911">
    <property type="taxonomic scope" value="Bacteria"/>
</dbReference>
<sequence>MNKVVKYILIVFSVFLALLLLLGLFTQTSIFRRVVKEQVVKGLNETIAGQVRIETLKGNFFNRLSIHGLFIGENQIDTLIAIDDLFLEYSLWPLLKKEVRIKTLIIGHPVVKLKQSADSLWNYEKFFQTKAPSSENESSQSSSFSFFVNRLDITDGRTLVVLFSDLKPIGISDLNMELEGGYSPQSIYLNLLHLGFKTSRPIPDLQHLQFNVALRDSVFSLSDFALETKRNTIQAKGAYSDRQGDSSEVFVQSEPFDSEDLTWLLPDFRIGVKPRMDLQTKLQDKDLSIDWMAEYEGQRVRLSGQLTNFLDFLSDSSRFKVDTDLKITFDAYEPSKWFLLSGFPVVLNGEIDITGNGLKNSLNPLTVNANFSNSMWEDYPVKEFQFSGLYKSGATNFESRIETKDGVFDVSGNAQVDIPHSPIQLKIMASRFPLGRFLPAWGDSTLVNMSLSVTGRGNSLESLSAGFNLTMNESVVAGVPVGWLLARGRMDSGDLVLDTLEISNGSLAFYGAGEYSREGLIHARVESKINDFIAFRNYVDQPGAWGFLGFDGEVEGVPDSLMAKLNIYGEALRYDTIVYVDEVEVRVPKFLIKDGAMWGHADILAEGISAGGIEGDSIKIEGQLKNDAWEVNSTLWITDSLWLQIGALGELSAPLDISIPELNIQTPYDLYSLEGDSIKLSLGPEHYMVKDFNLTGQKDKGVGLRANGEFTLGDSVQIDVSVDNLDISVLEKSGVVQQSLSGRASLELQASGPISNPELKLDLLLSDLAIDPARISQMHLNMRQSDDTLRAYTAVHSKTGDSLFVEIMSPVKINGGDSLMVASYRDVSGRVVANQIRPSAFFEFDDPDNQYFRALVDMDIKLSGQLLNPVLKGFLNVSGGELSLPSYGLRYSDVKLMARVDSNRIELDSLFAARDKGTFLVFGKGTFKPNLWSGILSGLDITIKARDFFLSRHPNHEIEINGDTWFKLEEGNPTFGGEITVLQSRLYLPALLNMGGEAAMDEPMLVEALKKNVTDSIEPEDGDLRMAAKEGKGEINLLKPLKGKINIKIPRNSWLRSEDMNLELYGDLDLLKNDEYFEVFGILGITRGYYTLYGRKLIINEGELTFTGGKETNPRIELEAGYTFRGVDKQKKELIMTVSGTAFEPKLLFTLNGTEVSERDAMAYLIFNQSFDELSFGSKEGLSVNLPTAMLSGLVSAQLTKTIGEKFNVDMLEIQAGDDWESATFMVGKYISNNLFVTYQRGFGVNEDGALFHQTVSLEYEIIRNLLIRLTQGDFKDSGIDVILKFEKK</sequence>
<keyword evidence="2 5" id="KW-0812">Transmembrane</keyword>
<evidence type="ECO:0000256" key="2">
    <source>
        <dbReference type="ARBA" id="ARBA00022692"/>
    </source>
</evidence>
<dbReference type="PANTHER" id="PTHR36985">
    <property type="entry name" value="TRANSLOCATION AND ASSEMBLY MODULE SUBUNIT TAMB"/>
    <property type="match status" value="1"/>
</dbReference>
<accession>A0A1I1YQI3</accession>
<protein>
    <submittedName>
        <fullName evidence="7">Autotransporter translocation and assembly factor TamB</fullName>
    </submittedName>
</protein>
<dbReference type="RefSeq" id="WP_010528382.1">
    <property type="nucleotide sequence ID" value="NZ_AFSL01000083.1"/>
</dbReference>
<name>A0A1I1YQI3_9BACT</name>
<evidence type="ECO:0000256" key="1">
    <source>
        <dbReference type="ARBA" id="ARBA00004167"/>
    </source>
</evidence>
<dbReference type="EMBL" id="FONA01000008">
    <property type="protein sequence ID" value="SFE21572.1"/>
    <property type="molecule type" value="Genomic_DNA"/>
</dbReference>
<keyword evidence="4 5" id="KW-0472">Membrane</keyword>
<evidence type="ECO:0000256" key="3">
    <source>
        <dbReference type="ARBA" id="ARBA00022989"/>
    </source>
</evidence>
<evidence type="ECO:0000256" key="5">
    <source>
        <dbReference type="SAM" id="Phobius"/>
    </source>
</evidence>
<dbReference type="PANTHER" id="PTHR36985:SF1">
    <property type="entry name" value="TRANSLOCATION AND ASSEMBLY MODULE SUBUNIT TAMB"/>
    <property type="match status" value="1"/>
</dbReference>
<dbReference type="InterPro" id="IPR007452">
    <property type="entry name" value="TamB_C"/>
</dbReference>
<evidence type="ECO:0000259" key="6">
    <source>
        <dbReference type="Pfam" id="PF04357"/>
    </source>
</evidence>
<feature type="domain" description="Translocation and assembly module TamB C-terminal" evidence="6">
    <location>
        <begin position="939"/>
        <end position="1286"/>
    </location>
</feature>
<evidence type="ECO:0000313" key="7">
    <source>
        <dbReference type="EMBL" id="SFE21572.1"/>
    </source>
</evidence>
<keyword evidence="3 5" id="KW-1133">Transmembrane helix</keyword>
<dbReference type="InParanoid" id="A0A1I1YQI3"/>
<dbReference type="GO" id="GO:0005886">
    <property type="term" value="C:plasma membrane"/>
    <property type="evidence" value="ECO:0007669"/>
    <property type="project" value="InterPro"/>
</dbReference>
<reference evidence="7 8" key="1">
    <citation type="submission" date="2016-10" db="EMBL/GenBank/DDBJ databases">
        <authorList>
            <person name="de Groot N.N."/>
        </authorList>
    </citation>
    <scope>NUCLEOTIDE SEQUENCE [LARGE SCALE GENOMIC DNA]</scope>
    <source>
        <strain evidence="7 8">DSM 19012</strain>
    </source>
</reference>
<evidence type="ECO:0000256" key="4">
    <source>
        <dbReference type="ARBA" id="ARBA00023136"/>
    </source>
</evidence>
<gene>
    <name evidence="7" type="ORF">SAMN05444380_10876</name>
</gene>